<reference evidence="2 3" key="1">
    <citation type="submission" date="2019-02" db="EMBL/GenBank/DDBJ databases">
        <title>Deep-cultivation of Planctomycetes and their phenomic and genomic characterization uncovers novel biology.</title>
        <authorList>
            <person name="Wiegand S."/>
            <person name="Jogler M."/>
            <person name="Boedeker C."/>
            <person name="Pinto D."/>
            <person name="Vollmers J."/>
            <person name="Rivas-Marin E."/>
            <person name="Kohn T."/>
            <person name="Peeters S.H."/>
            <person name="Heuer A."/>
            <person name="Rast P."/>
            <person name="Oberbeckmann S."/>
            <person name="Bunk B."/>
            <person name="Jeske O."/>
            <person name="Meyerdierks A."/>
            <person name="Storesund J.E."/>
            <person name="Kallscheuer N."/>
            <person name="Luecker S."/>
            <person name="Lage O.M."/>
            <person name="Pohl T."/>
            <person name="Merkel B.J."/>
            <person name="Hornburger P."/>
            <person name="Mueller R.-W."/>
            <person name="Bruemmer F."/>
            <person name="Labrenz M."/>
            <person name="Spormann A.M."/>
            <person name="Op den Camp H."/>
            <person name="Overmann J."/>
            <person name="Amann R."/>
            <person name="Jetten M.S.M."/>
            <person name="Mascher T."/>
            <person name="Medema M.H."/>
            <person name="Devos D.P."/>
            <person name="Kaster A.-K."/>
            <person name="Ovreas L."/>
            <person name="Rohde M."/>
            <person name="Galperin M.Y."/>
            <person name="Jogler C."/>
        </authorList>
    </citation>
    <scope>NUCLEOTIDE SEQUENCE [LARGE SCALE GENOMIC DNA]</scope>
    <source>
        <strain evidence="2 3">ETA_A8</strain>
    </source>
</reference>
<dbReference type="InterPro" id="IPR036188">
    <property type="entry name" value="FAD/NAD-bd_sf"/>
</dbReference>
<proteinExistence type="predicted"/>
<dbReference type="AlphaFoldDB" id="A0A517YET6"/>
<sequence>MKLRTGKPYWLAVDCDARSIGSEALFSGDVRCSVVVLGGGITGALAAYRLTTQGVDVVLVDEREFGHGSSAASTGLLQYEVDTPLAELIDQVGEQNAVRAYRRGLTAIDEIEQLVGELELDCGFSRRESLYFASSIWHRSSLERECELRRQVGFDVEFLNREQLAEISTLQAAGAILSRGDAQIDPYRFTRELLRAAVRQGLRAYAKTKVVSVCEADSCVTLVTETGRIIADKIVYATGYATKPFLAGESAGKLHSTYAVISEPLGEVPGWPNQCLLWETARPYFYARRTDDGRALIGGGDTLFSNDHERDGLVDRKVEKLVERFQELFPGATFVPDYAWAGTFAETKDGLAYIGSPPDRPRAYFALGYGGNGITFSVIASQVITDLYFGRPNPDAEVFRFER</sequence>
<dbReference type="Gene3D" id="3.30.9.10">
    <property type="entry name" value="D-Amino Acid Oxidase, subunit A, domain 2"/>
    <property type="match status" value="1"/>
</dbReference>
<dbReference type="GO" id="GO:0016491">
    <property type="term" value="F:oxidoreductase activity"/>
    <property type="evidence" value="ECO:0007669"/>
    <property type="project" value="UniProtKB-KW"/>
</dbReference>
<dbReference type="SUPFAM" id="SSF51905">
    <property type="entry name" value="FAD/NAD(P)-binding domain"/>
    <property type="match status" value="1"/>
</dbReference>
<organism evidence="2 3">
    <name type="scientific">Anatilimnocola aggregata</name>
    <dbReference type="NCBI Taxonomy" id="2528021"/>
    <lineage>
        <taxon>Bacteria</taxon>
        <taxon>Pseudomonadati</taxon>
        <taxon>Planctomycetota</taxon>
        <taxon>Planctomycetia</taxon>
        <taxon>Pirellulales</taxon>
        <taxon>Pirellulaceae</taxon>
        <taxon>Anatilimnocola</taxon>
    </lineage>
</organism>
<evidence type="ECO:0000313" key="3">
    <source>
        <dbReference type="Proteomes" id="UP000315017"/>
    </source>
</evidence>
<dbReference type="EC" id="1.4.3.-" evidence="2"/>
<dbReference type="PANTHER" id="PTHR13847">
    <property type="entry name" value="SARCOSINE DEHYDROGENASE-RELATED"/>
    <property type="match status" value="1"/>
</dbReference>
<dbReference type="Gene3D" id="3.50.50.60">
    <property type="entry name" value="FAD/NAD(P)-binding domain"/>
    <property type="match status" value="1"/>
</dbReference>
<accession>A0A517YET6</accession>
<dbReference type="GO" id="GO:0005737">
    <property type="term" value="C:cytoplasm"/>
    <property type="evidence" value="ECO:0007669"/>
    <property type="project" value="TreeGrafter"/>
</dbReference>
<evidence type="ECO:0000313" key="2">
    <source>
        <dbReference type="EMBL" id="QDU28756.1"/>
    </source>
</evidence>
<dbReference type="InterPro" id="IPR006076">
    <property type="entry name" value="FAD-dep_OxRdtase"/>
</dbReference>
<dbReference type="Proteomes" id="UP000315017">
    <property type="component" value="Chromosome"/>
</dbReference>
<keyword evidence="3" id="KW-1185">Reference proteome</keyword>
<dbReference type="OrthoDB" id="571248at2"/>
<dbReference type="PANTHER" id="PTHR13847:SF201">
    <property type="entry name" value="PUTATIBE OXIDOREDUCTASE"/>
    <property type="match status" value="1"/>
</dbReference>
<gene>
    <name evidence="2" type="primary">puuB_2</name>
    <name evidence="2" type="ORF">ETAA8_38610</name>
</gene>
<keyword evidence="2" id="KW-0560">Oxidoreductase</keyword>
<protein>
    <submittedName>
        <fullName evidence="2">Gamma-glutamylputrescine oxidoreductase</fullName>
        <ecNumber evidence="2">1.4.3.-</ecNumber>
    </submittedName>
</protein>
<dbReference type="KEGG" id="aagg:ETAA8_38610"/>
<dbReference type="EMBL" id="CP036274">
    <property type="protein sequence ID" value="QDU28756.1"/>
    <property type="molecule type" value="Genomic_DNA"/>
</dbReference>
<feature type="domain" description="FAD dependent oxidoreductase" evidence="1">
    <location>
        <begin position="34"/>
        <end position="387"/>
    </location>
</feature>
<dbReference type="Pfam" id="PF01266">
    <property type="entry name" value="DAO"/>
    <property type="match status" value="1"/>
</dbReference>
<name>A0A517YET6_9BACT</name>
<evidence type="ECO:0000259" key="1">
    <source>
        <dbReference type="Pfam" id="PF01266"/>
    </source>
</evidence>
<dbReference type="RefSeq" id="WP_145091569.1">
    <property type="nucleotide sequence ID" value="NZ_CP036274.1"/>
</dbReference>